<keyword evidence="5 9" id="KW-0812">Transmembrane</keyword>
<feature type="transmembrane region" description="Helical" evidence="10">
    <location>
        <begin position="294"/>
        <end position="313"/>
    </location>
</feature>
<feature type="domain" description="NADH:quinone oxidoreductase/Mrp antiporter transmembrane" evidence="11">
    <location>
        <begin position="124"/>
        <end position="407"/>
    </location>
</feature>
<feature type="transmembrane region" description="Helical" evidence="10">
    <location>
        <begin position="401"/>
        <end position="423"/>
    </location>
</feature>
<evidence type="ECO:0000313" key="15">
    <source>
        <dbReference type="EMBL" id="MFC0318834.1"/>
    </source>
</evidence>
<proteinExistence type="predicted"/>
<evidence type="ECO:0000256" key="2">
    <source>
        <dbReference type="ARBA" id="ARBA00022448"/>
    </source>
</evidence>
<feature type="transmembrane region" description="Helical" evidence="10">
    <location>
        <begin position="191"/>
        <end position="214"/>
    </location>
</feature>
<dbReference type="Pfam" id="PF00662">
    <property type="entry name" value="Proton_antipo_N"/>
    <property type="match status" value="1"/>
</dbReference>
<evidence type="ECO:0000256" key="6">
    <source>
        <dbReference type="ARBA" id="ARBA00022989"/>
    </source>
</evidence>
<keyword evidence="4" id="KW-1003">Cell membrane</keyword>
<keyword evidence="16" id="KW-1185">Reference proteome</keyword>
<evidence type="ECO:0000259" key="11">
    <source>
        <dbReference type="Pfam" id="PF00361"/>
    </source>
</evidence>
<evidence type="ECO:0000256" key="9">
    <source>
        <dbReference type="RuleBase" id="RU000320"/>
    </source>
</evidence>
<evidence type="ECO:0000256" key="7">
    <source>
        <dbReference type="ARBA" id="ARBA00023065"/>
    </source>
</evidence>
<dbReference type="Pfam" id="PF13244">
    <property type="entry name" value="MbhD"/>
    <property type="match status" value="1"/>
</dbReference>
<evidence type="ECO:0000256" key="4">
    <source>
        <dbReference type="ARBA" id="ARBA00022475"/>
    </source>
</evidence>
<gene>
    <name evidence="15" type="primary">mbhE</name>
    <name evidence="15" type="ORF">ACFFI0_10965</name>
</gene>
<feature type="transmembrane region" description="Helical" evidence="10">
    <location>
        <begin position="362"/>
        <end position="381"/>
    </location>
</feature>
<evidence type="ECO:0000313" key="16">
    <source>
        <dbReference type="Proteomes" id="UP001589774"/>
    </source>
</evidence>
<feature type="transmembrane region" description="Helical" evidence="10">
    <location>
        <begin position="319"/>
        <end position="341"/>
    </location>
</feature>
<dbReference type="PANTHER" id="PTHR43373:SF1">
    <property type="entry name" value="NA(+)_H(+) ANTIPORTER SUBUNIT A"/>
    <property type="match status" value="1"/>
</dbReference>
<feature type="transmembrane region" description="Helical" evidence="10">
    <location>
        <begin position="157"/>
        <end position="179"/>
    </location>
</feature>
<feature type="transmembrane region" description="Helical" evidence="10">
    <location>
        <begin position="644"/>
        <end position="666"/>
    </location>
</feature>
<evidence type="ECO:0000259" key="14">
    <source>
        <dbReference type="Pfam" id="PF20501"/>
    </source>
</evidence>
<keyword evidence="8 10" id="KW-0472">Membrane</keyword>
<feature type="transmembrane region" description="Helical" evidence="10">
    <location>
        <begin position="28"/>
        <end position="49"/>
    </location>
</feature>
<dbReference type="InterPro" id="IPR025383">
    <property type="entry name" value="MrpA_C/MbhD"/>
</dbReference>
<feature type="domain" description="MrpA C-terminal/MbhE" evidence="14">
    <location>
        <begin position="682"/>
        <end position="755"/>
    </location>
</feature>
<feature type="transmembrane region" description="Helical" evidence="10">
    <location>
        <begin position="558"/>
        <end position="575"/>
    </location>
</feature>
<feature type="transmembrane region" description="Helical" evidence="10">
    <location>
        <begin position="69"/>
        <end position="95"/>
    </location>
</feature>
<name>A0ABV6HIV3_9SPHI</name>
<feature type="transmembrane region" description="Helical" evidence="10">
    <location>
        <begin position="444"/>
        <end position="468"/>
    </location>
</feature>
<feature type="domain" description="NADH-Ubiquinone oxidoreductase (complex I) chain 5 N-terminal" evidence="12">
    <location>
        <begin position="62"/>
        <end position="108"/>
    </location>
</feature>
<sequence>MALILSLIIVLSFIFLFFYKYQPAIPGALGTLGVFGVFIYLCTYIQPVIQGEKVIEAVSWVPELKVDIGLYLDGLSLFFALLISLFGAFILLYSIEYMKGKPKANRFFFYLFIFLASMLGLVLADHVILLYVFWEMTSISSYFLISYNNHKKKARRAALQALLITNLGGLALFVGLLLLGHQCGSFHLSAIIQNGQTLAGMSTIILLILIGCFTKSAQFPFHFWLPNAMAAPSPVSAYLHSATMVKAGVFLVMRLNPVFSTDIMWQVSLLAIGSITMVLGAIKAVKAFDLKSILASITISTLGVLMALIGVGSDLALQGALLYLAVHALYKAALFLVAGNVDRQTGTRDLRKLSGLYRNMPFTTCAALLAGLAFAGLPPVLGFVVKEKLYEALLGGEEYLYWFLIVFIITNAIYFMLAVKLTYDLFFGKSVLSQAVKEVSVIMWGPPVFLSLMGLLFGIGGAHFESFFTVAAETTMNKRGAREIDLSLWHGFNTAFILSGITWLIGLAFYVGESKFRRLAEITKLFSLDHAYRSILHHLQSFTYVVTRFFQHGFLTRYLKVIFVVPIVMLSWIYMEGKLFSEIHFDNWKSSFSEVYAFFPLLLIFTGTLFILRTSSRLRILVCLSLVGYGIALFYAVFSAPDVSMTQFLVETITLVIFTIVLNRMPKSASFPLEPRKVLIAGVSIAFGIIITCILISVQQYPLNPALKDFYIQHSVPRGHGENVVNVMLVDFRAFDTFGEMVVLSMTALGVVALINLKSKEDKL</sequence>
<dbReference type="Pfam" id="PF00361">
    <property type="entry name" value="Proton_antipo_M"/>
    <property type="match status" value="1"/>
</dbReference>
<feature type="transmembrane region" description="Helical" evidence="10">
    <location>
        <begin position="738"/>
        <end position="757"/>
    </location>
</feature>
<evidence type="ECO:0000256" key="8">
    <source>
        <dbReference type="ARBA" id="ARBA00023136"/>
    </source>
</evidence>
<keyword evidence="6 10" id="KW-1133">Transmembrane helix</keyword>
<evidence type="ECO:0000256" key="5">
    <source>
        <dbReference type="ARBA" id="ARBA00022692"/>
    </source>
</evidence>
<feature type="transmembrane region" description="Helical" evidence="10">
    <location>
        <begin position="107"/>
        <end position="123"/>
    </location>
</feature>
<evidence type="ECO:0000256" key="1">
    <source>
        <dbReference type="ARBA" id="ARBA00004651"/>
    </source>
</evidence>
<keyword evidence="2" id="KW-0813">Transport</keyword>
<dbReference type="InterPro" id="IPR001750">
    <property type="entry name" value="ND/Mrp_TM"/>
</dbReference>
<keyword evidence="3" id="KW-0050">Antiport</keyword>
<feature type="transmembrane region" description="Helical" evidence="10">
    <location>
        <begin position="263"/>
        <end position="282"/>
    </location>
</feature>
<feature type="transmembrane region" description="Helical" evidence="10">
    <location>
        <begin position="488"/>
        <end position="511"/>
    </location>
</feature>
<protein>
    <submittedName>
        <fullName evidence="15">Hydrogen gas-evolving membrane-bound hydrogenase subunit E</fullName>
    </submittedName>
</protein>
<comment type="subcellular location">
    <subcellularLocation>
        <location evidence="1">Cell membrane</location>
        <topology evidence="1">Multi-pass membrane protein</topology>
    </subcellularLocation>
    <subcellularLocation>
        <location evidence="9">Membrane</location>
        <topology evidence="9">Multi-pass membrane protein</topology>
    </subcellularLocation>
</comment>
<feature type="domain" description="MrpA C-terminal/MbhD" evidence="13">
    <location>
        <begin position="602"/>
        <end position="667"/>
    </location>
</feature>
<dbReference type="RefSeq" id="WP_130857350.1">
    <property type="nucleotide sequence ID" value="NZ_JBHLWO010000002.1"/>
</dbReference>
<dbReference type="PRINTS" id="PR01434">
    <property type="entry name" value="NADHDHGNASE5"/>
</dbReference>
<evidence type="ECO:0000256" key="3">
    <source>
        <dbReference type="ARBA" id="ARBA00022449"/>
    </source>
</evidence>
<dbReference type="Pfam" id="PF20501">
    <property type="entry name" value="MbhE"/>
    <property type="match status" value="1"/>
</dbReference>
<organism evidence="15 16">
    <name type="scientific">Olivibacter oleidegradans</name>
    <dbReference type="NCBI Taxonomy" id="760123"/>
    <lineage>
        <taxon>Bacteria</taxon>
        <taxon>Pseudomonadati</taxon>
        <taxon>Bacteroidota</taxon>
        <taxon>Sphingobacteriia</taxon>
        <taxon>Sphingobacteriales</taxon>
        <taxon>Sphingobacteriaceae</taxon>
        <taxon>Olivibacter</taxon>
    </lineage>
</organism>
<feature type="transmembrane region" description="Helical" evidence="10">
    <location>
        <begin position="619"/>
        <end position="638"/>
    </location>
</feature>
<accession>A0ABV6HIV3</accession>
<evidence type="ECO:0000259" key="12">
    <source>
        <dbReference type="Pfam" id="PF00662"/>
    </source>
</evidence>
<feature type="transmembrane region" description="Helical" evidence="10">
    <location>
        <begin position="678"/>
        <end position="698"/>
    </location>
</feature>
<feature type="transmembrane region" description="Helical" evidence="10">
    <location>
        <begin position="129"/>
        <end position="145"/>
    </location>
</feature>
<feature type="transmembrane region" description="Helical" evidence="10">
    <location>
        <begin position="6"/>
        <end position="21"/>
    </location>
</feature>
<dbReference type="InterPro" id="IPR001516">
    <property type="entry name" value="Proton_antipo_N"/>
</dbReference>
<dbReference type="InterPro" id="IPR046806">
    <property type="entry name" value="MrpA_C/MbhE"/>
</dbReference>
<dbReference type="Proteomes" id="UP001589774">
    <property type="component" value="Unassembled WGS sequence"/>
</dbReference>
<dbReference type="EMBL" id="JBHLWO010000002">
    <property type="protein sequence ID" value="MFC0318834.1"/>
    <property type="molecule type" value="Genomic_DNA"/>
</dbReference>
<keyword evidence="7" id="KW-0406">Ion transport</keyword>
<dbReference type="InterPro" id="IPR050616">
    <property type="entry name" value="CPA3_Na-H_Antiporter_A"/>
</dbReference>
<evidence type="ECO:0000259" key="13">
    <source>
        <dbReference type="Pfam" id="PF13244"/>
    </source>
</evidence>
<dbReference type="PANTHER" id="PTHR43373">
    <property type="entry name" value="NA(+)/H(+) ANTIPORTER SUBUNIT"/>
    <property type="match status" value="1"/>
</dbReference>
<feature type="transmembrane region" description="Helical" evidence="10">
    <location>
        <begin position="595"/>
        <end position="612"/>
    </location>
</feature>
<comment type="caution">
    <text evidence="15">The sequence shown here is derived from an EMBL/GenBank/DDBJ whole genome shotgun (WGS) entry which is preliminary data.</text>
</comment>
<reference evidence="15 16" key="1">
    <citation type="submission" date="2024-09" db="EMBL/GenBank/DDBJ databases">
        <authorList>
            <person name="Sun Q."/>
            <person name="Mori K."/>
        </authorList>
    </citation>
    <scope>NUCLEOTIDE SEQUENCE [LARGE SCALE GENOMIC DNA]</scope>
    <source>
        <strain evidence="15 16">CCM 7765</strain>
    </source>
</reference>
<evidence type="ECO:0000256" key="10">
    <source>
        <dbReference type="SAM" id="Phobius"/>
    </source>
</evidence>